<organism evidence="1">
    <name type="scientific">marine sediment metagenome</name>
    <dbReference type="NCBI Taxonomy" id="412755"/>
    <lineage>
        <taxon>unclassified sequences</taxon>
        <taxon>metagenomes</taxon>
        <taxon>ecological metagenomes</taxon>
    </lineage>
</organism>
<dbReference type="Gene3D" id="3.60.15.10">
    <property type="entry name" value="Ribonuclease Z/Hydroxyacylglutathione hydrolase-like"/>
    <property type="match status" value="1"/>
</dbReference>
<dbReference type="AlphaFoldDB" id="A0A0F9PYZ1"/>
<evidence type="ECO:0000313" key="1">
    <source>
        <dbReference type="EMBL" id="KKN29947.1"/>
    </source>
</evidence>
<dbReference type="PANTHER" id="PTHR30619:SF1">
    <property type="entry name" value="RECOMBINATION PROTEIN 2"/>
    <property type="match status" value="1"/>
</dbReference>
<accession>A0A0F9PYZ1</accession>
<dbReference type="InterPro" id="IPR052159">
    <property type="entry name" value="Competence_DNA_uptake"/>
</dbReference>
<dbReference type="EMBL" id="LAZR01002446">
    <property type="protein sequence ID" value="KKN29947.1"/>
    <property type="molecule type" value="Genomic_DNA"/>
</dbReference>
<dbReference type="SUPFAM" id="SSF56281">
    <property type="entry name" value="Metallo-hydrolase/oxidoreductase"/>
    <property type="match status" value="1"/>
</dbReference>
<dbReference type="InterPro" id="IPR036866">
    <property type="entry name" value="RibonucZ/Hydroxyglut_hydro"/>
</dbReference>
<sequence length="401" mass="45764">MIDRGNRRSKQVTGKNAADFVDWKFKKDYYLNEMVINAMIVSHCDEDHYGGLWDLIKENEQEDLYILWKNIKIESFYHAGLGRWETSGRKKTLGKTVKDQARSYLVQLLDDKESIKKALDGDQGSKLYGPWAKFMKAVLKKLNNNQIKRLTNKDEYIPGFSPSDGPASLRVLGSIETKIDGKNAYFSWGSKSQDSNGNSILLRLDYGSVRILLTGDLNKKSQKRYLKHYKDQLQEFACDVAKSCHHGSEDYSFEFLSRVNAGMTVISSGDNESYGHPRPSVISASGLSGYKILKSDKIVTPLIYSTEISRSINLRVLDKIVKKNYKINGDHVDITLTSKDNPEIYFKVKRKLKKKNFNSTQIAGGIIYGLVNVRTDSKKILCATRDEKNKSWEIETFQSRF</sequence>
<proteinExistence type="predicted"/>
<gene>
    <name evidence="1" type="ORF">LCGC14_0839010</name>
</gene>
<dbReference type="PANTHER" id="PTHR30619">
    <property type="entry name" value="DNA INTERNALIZATION/COMPETENCE PROTEIN COMEC/REC2"/>
    <property type="match status" value="1"/>
</dbReference>
<reference evidence="1" key="1">
    <citation type="journal article" date="2015" name="Nature">
        <title>Complex archaea that bridge the gap between prokaryotes and eukaryotes.</title>
        <authorList>
            <person name="Spang A."/>
            <person name="Saw J.H."/>
            <person name="Jorgensen S.L."/>
            <person name="Zaremba-Niedzwiedzka K."/>
            <person name="Martijn J."/>
            <person name="Lind A.E."/>
            <person name="van Eijk R."/>
            <person name="Schleper C."/>
            <person name="Guy L."/>
            <person name="Ettema T.J."/>
        </authorList>
    </citation>
    <scope>NUCLEOTIDE SEQUENCE</scope>
</reference>
<protein>
    <recommendedName>
        <fullName evidence="2">Metallo-beta-lactamase domain-containing protein</fullName>
    </recommendedName>
</protein>
<evidence type="ECO:0008006" key="2">
    <source>
        <dbReference type="Google" id="ProtNLM"/>
    </source>
</evidence>
<name>A0A0F9PYZ1_9ZZZZ</name>
<comment type="caution">
    <text evidence="1">The sequence shown here is derived from an EMBL/GenBank/DDBJ whole genome shotgun (WGS) entry which is preliminary data.</text>
</comment>